<accession>D1AX65</accession>
<evidence type="ECO:0000313" key="2">
    <source>
        <dbReference type="Proteomes" id="UP000002072"/>
    </source>
</evidence>
<keyword evidence="2" id="KW-1185">Reference proteome</keyword>
<dbReference type="KEGG" id="smf:Smon_0409"/>
<reference evidence="1 2" key="1">
    <citation type="journal article" date="2009" name="Stand. Genomic Sci.">
        <title>Complete genome sequence of Streptobacillus moniliformis type strain (9901T).</title>
        <authorList>
            <person name="Nolan M."/>
            <person name="Gronow S."/>
            <person name="Lapidus A."/>
            <person name="Ivanova N."/>
            <person name="Copeland A."/>
            <person name="Lucas S."/>
            <person name="Del Rio T.G."/>
            <person name="Chen F."/>
            <person name="Tice H."/>
            <person name="Pitluck S."/>
            <person name="Cheng J.F."/>
            <person name="Sims D."/>
            <person name="Meincke L."/>
            <person name="Bruce D."/>
            <person name="Goodwin L."/>
            <person name="Brettin T."/>
            <person name="Han C."/>
            <person name="Detter J.C."/>
            <person name="Ovchinikova G."/>
            <person name="Pati A."/>
            <person name="Mavromatis K."/>
            <person name="Mikhailova N."/>
            <person name="Chen A."/>
            <person name="Palaniappan K."/>
            <person name="Land M."/>
            <person name="Hauser L."/>
            <person name="Chang Y.J."/>
            <person name="Jeffries C.D."/>
            <person name="Rohde M."/>
            <person name="Sproer C."/>
            <person name="Goker M."/>
            <person name="Bristow J."/>
            <person name="Eisen J.A."/>
            <person name="Markowitz V."/>
            <person name="Hugenholtz P."/>
            <person name="Kyrpides N.C."/>
            <person name="Klenk H.P."/>
            <person name="Chain P."/>
        </authorList>
    </citation>
    <scope>NUCLEOTIDE SEQUENCE [LARGE SCALE GENOMIC DNA]</scope>
    <source>
        <strain evidence="2">ATCC 14647 / DSM 12112 / NCTC 10651 / 9901</strain>
    </source>
</reference>
<dbReference type="Proteomes" id="UP000002072">
    <property type="component" value="Chromosome"/>
</dbReference>
<organism evidence="1 2">
    <name type="scientific">Streptobacillus moniliformis (strain ATCC 14647 / DSM 12112 / NCTC 10651 / 9901)</name>
    <dbReference type="NCBI Taxonomy" id="519441"/>
    <lineage>
        <taxon>Bacteria</taxon>
        <taxon>Fusobacteriati</taxon>
        <taxon>Fusobacteriota</taxon>
        <taxon>Fusobacteriia</taxon>
        <taxon>Fusobacteriales</taxon>
        <taxon>Leptotrichiaceae</taxon>
        <taxon>Streptobacillus</taxon>
    </lineage>
</organism>
<evidence type="ECO:0008006" key="3">
    <source>
        <dbReference type="Google" id="ProtNLM"/>
    </source>
</evidence>
<dbReference type="AlphaFoldDB" id="D1AX65"/>
<gene>
    <name evidence="1" type="ordered locus">Smon_0409</name>
</gene>
<name>D1AX65_STRM9</name>
<evidence type="ECO:0000313" key="1">
    <source>
        <dbReference type="EMBL" id="ACZ00891.1"/>
    </source>
</evidence>
<dbReference type="STRING" id="519441.Smon_0409"/>
<sequence>MKKLILSIMLSVVGMISFSTNITGGKYRVEGALGFISTKQESKFENIRYTSGSISILPEFKAQINKKIDITFGPKVTVNIDFHSYQSKSKIRPSVILGGEVDFNYKLKDNIKIYTGIEIGTGVAIHMNYIPLDKRVSNNNNSPLELKRTELATIGKMSLGVKIKDKFNVALYTGNTKGVLGIELGYTF</sequence>
<dbReference type="OrthoDB" id="95536at2"/>
<dbReference type="GeneID" id="29673115"/>
<dbReference type="RefSeq" id="WP_012858448.1">
    <property type="nucleotide sequence ID" value="NC_013515.1"/>
</dbReference>
<dbReference type="EMBL" id="CP001779">
    <property type="protein sequence ID" value="ACZ00891.1"/>
    <property type="molecule type" value="Genomic_DNA"/>
</dbReference>
<dbReference type="HOGENOM" id="CLU_094978_1_0_0"/>
<proteinExistence type="predicted"/>
<protein>
    <recommendedName>
        <fullName evidence="3">Outer membrane protein beta-barrel domain-containing protein</fullName>
    </recommendedName>
</protein>